<dbReference type="KEGG" id="pnd:Pla175_35490"/>
<dbReference type="OrthoDB" id="250924at2"/>
<dbReference type="EMBL" id="CP036291">
    <property type="protein sequence ID" value="QDU90148.1"/>
    <property type="molecule type" value="Genomic_DNA"/>
</dbReference>
<dbReference type="PANTHER" id="PTHR39339">
    <property type="entry name" value="SLR1444 PROTEIN"/>
    <property type="match status" value="1"/>
</dbReference>
<feature type="domain" description="CHAD" evidence="2">
    <location>
        <begin position="10"/>
        <end position="278"/>
    </location>
</feature>
<dbReference type="Pfam" id="PF05235">
    <property type="entry name" value="CHAD"/>
    <property type="match status" value="1"/>
</dbReference>
<dbReference type="PROSITE" id="PS51708">
    <property type="entry name" value="CHAD"/>
    <property type="match status" value="1"/>
</dbReference>
<evidence type="ECO:0000313" key="3">
    <source>
        <dbReference type="EMBL" id="QDU90148.1"/>
    </source>
</evidence>
<dbReference type="Gene3D" id="1.40.20.10">
    <property type="entry name" value="CHAD domain"/>
    <property type="match status" value="1"/>
</dbReference>
<dbReference type="InterPro" id="IPR038186">
    <property type="entry name" value="CHAD_dom_sf"/>
</dbReference>
<organism evidence="3 4">
    <name type="scientific">Pirellulimonas nuda</name>
    <dbReference type="NCBI Taxonomy" id="2528009"/>
    <lineage>
        <taxon>Bacteria</taxon>
        <taxon>Pseudomonadati</taxon>
        <taxon>Planctomycetota</taxon>
        <taxon>Planctomycetia</taxon>
        <taxon>Pirellulales</taxon>
        <taxon>Lacipirellulaceae</taxon>
        <taxon>Pirellulimonas</taxon>
    </lineage>
</organism>
<keyword evidence="1" id="KW-0175">Coiled coil</keyword>
<keyword evidence="4" id="KW-1185">Reference proteome</keyword>
<dbReference type="SMART" id="SM00880">
    <property type="entry name" value="CHAD"/>
    <property type="match status" value="1"/>
</dbReference>
<evidence type="ECO:0000256" key="1">
    <source>
        <dbReference type="SAM" id="Coils"/>
    </source>
</evidence>
<evidence type="ECO:0000259" key="2">
    <source>
        <dbReference type="PROSITE" id="PS51708"/>
    </source>
</evidence>
<gene>
    <name evidence="3" type="ORF">Pla175_35490</name>
</gene>
<sequence>MPRNPAPSQDDTVAVAARRAIEQRVRKLRKKLPKAARQSAGDIEPVHRLRVASRRAAAALRLFQDVLPKGPRNRLMRNLKRARQAAGDARDLDVLMERLGAVEPPPTHVLQVLAEQRDKAQRAVKRASRELDGGRKLKKLSRRLWKKAPGKGAGQTAVAPWALERTIALIDRLDAARPNTREAEALHQFRIEAKRLRYAVEILAGVLPAGYADETLPRLKTVQDRLGAINDHASAMTRFEHWGDEASRFEAATLAEREQAAFAAAVESFWTWRESDGDRLIGELREPLGRSLQVHL</sequence>
<dbReference type="InterPro" id="IPR007899">
    <property type="entry name" value="CHAD_dom"/>
</dbReference>
<name>A0A518DFB2_9BACT</name>
<evidence type="ECO:0000313" key="4">
    <source>
        <dbReference type="Proteomes" id="UP000317429"/>
    </source>
</evidence>
<dbReference type="RefSeq" id="WP_145288060.1">
    <property type="nucleotide sequence ID" value="NZ_CP036291.1"/>
</dbReference>
<accession>A0A518DFB2</accession>
<dbReference type="Proteomes" id="UP000317429">
    <property type="component" value="Chromosome"/>
</dbReference>
<dbReference type="AlphaFoldDB" id="A0A518DFB2"/>
<feature type="coiled-coil region" evidence="1">
    <location>
        <begin position="72"/>
        <end position="130"/>
    </location>
</feature>
<reference evidence="3 4" key="1">
    <citation type="submission" date="2019-02" db="EMBL/GenBank/DDBJ databases">
        <title>Deep-cultivation of Planctomycetes and their phenomic and genomic characterization uncovers novel biology.</title>
        <authorList>
            <person name="Wiegand S."/>
            <person name="Jogler M."/>
            <person name="Boedeker C."/>
            <person name="Pinto D."/>
            <person name="Vollmers J."/>
            <person name="Rivas-Marin E."/>
            <person name="Kohn T."/>
            <person name="Peeters S.H."/>
            <person name="Heuer A."/>
            <person name="Rast P."/>
            <person name="Oberbeckmann S."/>
            <person name="Bunk B."/>
            <person name="Jeske O."/>
            <person name="Meyerdierks A."/>
            <person name="Storesund J.E."/>
            <person name="Kallscheuer N."/>
            <person name="Luecker S."/>
            <person name="Lage O.M."/>
            <person name="Pohl T."/>
            <person name="Merkel B.J."/>
            <person name="Hornburger P."/>
            <person name="Mueller R.-W."/>
            <person name="Bruemmer F."/>
            <person name="Labrenz M."/>
            <person name="Spormann A.M."/>
            <person name="Op den Camp H."/>
            <person name="Overmann J."/>
            <person name="Amann R."/>
            <person name="Jetten M.S.M."/>
            <person name="Mascher T."/>
            <person name="Medema M.H."/>
            <person name="Devos D.P."/>
            <person name="Kaster A.-K."/>
            <person name="Ovreas L."/>
            <person name="Rohde M."/>
            <person name="Galperin M.Y."/>
            <person name="Jogler C."/>
        </authorList>
    </citation>
    <scope>NUCLEOTIDE SEQUENCE [LARGE SCALE GENOMIC DNA]</scope>
    <source>
        <strain evidence="3 4">Pla175</strain>
    </source>
</reference>
<dbReference type="PANTHER" id="PTHR39339:SF1">
    <property type="entry name" value="CHAD DOMAIN-CONTAINING PROTEIN"/>
    <property type="match status" value="1"/>
</dbReference>
<proteinExistence type="predicted"/>
<protein>
    <submittedName>
        <fullName evidence="3">CHAD domain protein</fullName>
    </submittedName>
</protein>